<dbReference type="AlphaFoldDB" id="A0A940IJE4"/>
<proteinExistence type="inferred from homology"/>
<dbReference type="EMBL" id="JADILV010000058">
    <property type="protein sequence ID" value="MBO8484163.1"/>
    <property type="molecule type" value="Genomic_DNA"/>
</dbReference>
<name>A0A940IJE4_9BACT</name>
<sequence length="470" mass="53978">MTPRTSPKELLYFKLPTYVADLLVHYAVFYASLHFTSHLTPVQSGVMYGTGTPLILFISYVCAITCVPIRLNERRIANYMVFLRALFQSALTISLFIFITSAVYKITPVRFYLLYGVSAGLLIILLHLLIRRIILWIRKSGRNRLRVLMVGADENLVSLSREMKAGYGVHGYNVLGFFTDKYIDQVPAGDSVLGGINDVFDYLKNHQVDELYCGVNPSSDGEFISRLIHEADSRFIQFWFVPNMNGYPHRKMHYDEFGDVTIISLREEPLNNPLMQLLKRTEDIVISGLFLVTVYPLVWIFVAIGTSLTSPGPILFRQNRTGYNGKSFRCLKFRSMKVNTDSDKIQATEDDPRKTKFGDFLRRTSIDELPQFINVFKGDMSIVGPRPHMEFHTDMYSKLISEYMVRHLVKPGITGWAQVNGCRGETKTVEQMKDRVEHDIWYIEHWSPLLDVKIVFMTVRQILGGDDQAY</sequence>
<keyword evidence="3 9" id="KW-0808">Transferase</keyword>
<feature type="transmembrane region" description="Helical" evidence="7">
    <location>
        <begin position="45"/>
        <end position="69"/>
    </location>
</feature>
<comment type="subcellular location">
    <subcellularLocation>
        <location evidence="1">Membrane</location>
        <topology evidence="1">Multi-pass membrane protein</topology>
    </subcellularLocation>
</comment>
<protein>
    <submittedName>
        <fullName evidence="9">Undecaprenyl-phosphate glucose phosphotransferase</fullName>
        <ecNumber evidence="9">2.7.8.31</ecNumber>
    </submittedName>
</protein>
<evidence type="ECO:0000259" key="8">
    <source>
        <dbReference type="Pfam" id="PF02397"/>
    </source>
</evidence>
<evidence type="ECO:0000313" key="10">
    <source>
        <dbReference type="Proteomes" id="UP000725002"/>
    </source>
</evidence>
<keyword evidence="6 7" id="KW-0472">Membrane</keyword>
<reference evidence="9" key="2">
    <citation type="journal article" date="2021" name="PeerJ">
        <title>Extensive microbial diversity within the chicken gut microbiome revealed by metagenomics and culture.</title>
        <authorList>
            <person name="Gilroy R."/>
            <person name="Ravi A."/>
            <person name="Getino M."/>
            <person name="Pursley I."/>
            <person name="Horton D.L."/>
            <person name="Alikhan N.F."/>
            <person name="Baker D."/>
            <person name="Gharbi K."/>
            <person name="Hall N."/>
            <person name="Watson M."/>
            <person name="Adriaenssens E.M."/>
            <person name="Foster-Nyarko E."/>
            <person name="Jarju S."/>
            <person name="Secka A."/>
            <person name="Antonio M."/>
            <person name="Oren A."/>
            <person name="Chaudhuri R.R."/>
            <person name="La Ragione R."/>
            <person name="Hildebrand F."/>
            <person name="Pallen M.J."/>
        </authorList>
    </citation>
    <scope>NUCLEOTIDE SEQUENCE</scope>
    <source>
        <strain evidence="9">G3-8215</strain>
    </source>
</reference>
<evidence type="ECO:0000256" key="2">
    <source>
        <dbReference type="ARBA" id="ARBA00006464"/>
    </source>
</evidence>
<evidence type="ECO:0000256" key="4">
    <source>
        <dbReference type="ARBA" id="ARBA00022692"/>
    </source>
</evidence>
<evidence type="ECO:0000256" key="7">
    <source>
        <dbReference type="SAM" id="Phobius"/>
    </source>
</evidence>
<dbReference type="GO" id="GO:0016020">
    <property type="term" value="C:membrane"/>
    <property type="evidence" value="ECO:0007669"/>
    <property type="project" value="UniProtKB-SubCell"/>
</dbReference>
<dbReference type="GO" id="GO:0089702">
    <property type="term" value="F:undecaprenyl-phosphate glucose phosphotransferase activity"/>
    <property type="evidence" value="ECO:0007669"/>
    <property type="project" value="UniProtKB-EC"/>
</dbReference>
<keyword evidence="4 7" id="KW-0812">Transmembrane</keyword>
<evidence type="ECO:0000256" key="1">
    <source>
        <dbReference type="ARBA" id="ARBA00004141"/>
    </source>
</evidence>
<dbReference type="InterPro" id="IPR017475">
    <property type="entry name" value="EPS_sugar_tfrase"/>
</dbReference>
<keyword evidence="5 7" id="KW-1133">Transmembrane helix</keyword>
<dbReference type="Gene3D" id="3.40.50.720">
    <property type="entry name" value="NAD(P)-binding Rossmann-like Domain"/>
    <property type="match status" value="1"/>
</dbReference>
<dbReference type="InterPro" id="IPR017473">
    <property type="entry name" value="Undecaprenyl-P_gluc_Ptfrase"/>
</dbReference>
<feature type="transmembrane region" description="Helical" evidence="7">
    <location>
        <begin position="110"/>
        <end position="130"/>
    </location>
</feature>
<dbReference type="Proteomes" id="UP000725002">
    <property type="component" value="Unassembled WGS sequence"/>
</dbReference>
<evidence type="ECO:0000256" key="6">
    <source>
        <dbReference type="ARBA" id="ARBA00023136"/>
    </source>
</evidence>
<evidence type="ECO:0000313" key="9">
    <source>
        <dbReference type="EMBL" id="MBO8484163.1"/>
    </source>
</evidence>
<feature type="transmembrane region" description="Helical" evidence="7">
    <location>
        <begin position="81"/>
        <end position="104"/>
    </location>
</feature>
<feature type="domain" description="Bacterial sugar transferase" evidence="8">
    <location>
        <begin position="279"/>
        <end position="463"/>
    </location>
</feature>
<dbReference type="NCBIfam" id="TIGR03023">
    <property type="entry name" value="WcaJ_sugtrans"/>
    <property type="match status" value="1"/>
</dbReference>
<reference evidence="9" key="1">
    <citation type="submission" date="2020-10" db="EMBL/GenBank/DDBJ databases">
        <authorList>
            <person name="Gilroy R."/>
        </authorList>
    </citation>
    <scope>NUCLEOTIDE SEQUENCE</scope>
    <source>
        <strain evidence="9">G3-8215</strain>
    </source>
</reference>
<gene>
    <name evidence="9" type="ORF">IAB75_08640</name>
</gene>
<evidence type="ECO:0000256" key="5">
    <source>
        <dbReference type="ARBA" id="ARBA00022989"/>
    </source>
</evidence>
<organism evidence="9 10">
    <name type="scientific">Candidatus Cryptobacteroides avicola</name>
    <dbReference type="NCBI Taxonomy" id="2840757"/>
    <lineage>
        <taxon>Bacteria</taxon>
        <taxon>Pseudomonadati</taxon>
        <taxon>Bacteroidota</taxon>
        <taxon>Bacteroidia</taxon>
        <taxon>Bacteroidales</taxon>
        <taxon>Candidatus Cryptobacteroides</taxon>
    </lineage>
</organism>
<dbReference type="InterPro" id="IPR003362">
    <property type="entry name" value="Bact_transf"/>
</dbReference>
<dbReference type="PANTHER" id="PTHR30576:SF0">
    <property type="entry name" value="UNDECAPRENYL-PHOSPHATE N-ACETYLGALACTOSAMINYL 1-PHOSPHATE TRANSFERASE-RELATED"/>
    <property type="match status" value="1"/>
</dbReference>
<evidence type="ECO:0000256" key="3">
    <source>
        <dbReference type="ARBA" id="ARBA00022679"/>
    </source>
</evidence>
<feature type="transmembrane region" description="Helical" evidence="7">
    <location>
        <begin position="284"/>
        <end position="308"/>
    </location>
</feature>
<comment type="caution">
    <text evidence="9">The sequence shown here is derived from an EMBL/GenBank/DDBJ whole genome shotgun (WGS) entry which is preliminary data.</text>
</comment>
<dbReference type="EC" id="2.7.8.31" evidence="9"/>
<dbReference type="Pfam" id="PF13727">
    <property type="entry name" value="CoA_binding_3"/>
    <property type="match status" value="1"/>
</dbReference>
<dbReference type="Pfam" id="PF02397">
    <property type="entry name" value="Bac_transf"/>
    <property type="match status" value="1"/>
</dbReference>
<accession>A0A940IJE4</accession>
<dbReference type="NCBIfam" id="TIGR03025">
    <property type="entry name" value="EPS_sugtrans"/>
    <property type="match status" value="1"/>
</dbReference>
<comment type="similarity">
    <text evidence="2">Belongs to the bacterial sugar transferase family.</text>
</comment>
<dbReference type="PANTHER" id="PTHR30576">
    <property type="entry name" value="COLANIC BIOSYNTHESIS UDP-GLUCOSE LIPID CARRIER TRANSFERASE"/>
    <property type="match status" value="1"/>
</dbReference>
<feature type="transmembrane region" description="Helical" evidence="7">
    <location>
        <begin position="12"/>
        <end position="33"/>
    </location>
</feature>